<evidence type="ECO:0000256" key="1">
    <source>
        <dbReference type="SAM" id="MobiDB-lite"/>
    </source>
</evidence>
<dbReference type="AlphaFoldDB" id="A0A182TVX0"/>
<proteinExistence type="predicted"/>
<reference evidence="2" key="2">
    <citation type="submission" date="2020-05" db="UniProtKB">
        <authorList>
            <consortium name="EnsemblMetazoa"/>
        </authorList>
    </citation>
    <scope>IDENTIFICATION</scope>
    <source>
        <strain evidence="2">CM1001059</strain>
    </source>
</reference>
<protein>
    <submittedName>
        <fullName evidence="2">Uncharacterized protein</fullName>
    </submittedName>
</protein>
<evidence type="ECO:0000313" key="3">
    <source>
        <dbReference type="Proteomes" id="UP000075902"/>
    </source>
</evidence>
<accession>A0A182TVX0</accession>
<keyword evidence="3" id="KW-1185">Reference proteome</keyword>
<feature type="region of interest" description="Disordered" evidence="1">
    <location>
        <begin position="1"/>
        <end position="22"/>
    </location>
</feature>
<dbReference type="EnsemblMetazoa" id="AMEC009239-RA">
    <property type="protein sequence ID" value="AMEC009239-PA"/>
    <property type="gene ID" value="AMEC009239"/>
</dbReference>
<name>A0A182TVX0_9DIPT</name>
<dbReference type="Proteomes" id="UP000075902">
    <property type="component" value="Unassembled WGS sequence"/>
</dbReference>
<dbReference type="VEuPathDB" id="VectorBase:AMEC009239"/>
<organism evidence="2 3">
    <name type="scientific">Anopheles melas</name>
    <dbReference type="NCBI Taxonomy" id="34690"/>
    <lineage>
        <taxon>Eukaryota</taxon>
        <taxon>Metazoa</taxon>
        <taxon>Ecdysozoa</taxon>
        <taxon>Arthropoda</taxon>
        <taxon>Hexapoda</taxon>
        <taxon>Insecta</taxon>
        <taxon>Pterygota</taxon>
        <taxon>Neoptera</taxon>
        <taxon>Endopterygota</taxon>
        <taxon>Diptera</taxon>
        <taxon>Nematocera</taxon>
        <taxon>Culicoidea</taxon>
        <taxon>Culicidae</taxon>
        <taxon>Anophelinae</taxon>
        <taxon>Anopheles</taxon>
    </lineage>
</organism>
<reference evidence="3" key="1">
    <citation type="submission" date="2014-01" db="EMBL/GenBank/DDBJ databases">
        <title>The Genome Sequence of Anopheles melas CM1001059_A (V2).</title>
        <authorList>
            <consortium name="The Broad Institute Genomics Platform"/>
            <person name="Neafsey D.E."/>
            <person name="Besansky N."/>
            <person name="Howell P."/>
            <person name="Walton C."/>
            <person name="Young S.K."/>
            <person name="Zeng Q."/>
            <person name="Gargeya S."/>
            <person name="Fitzgerald M."/>
            <person name="Haas B."/>
            <person name="Abouelleil A."/>
            <person name="Allen A.W."/>
            <person name="Alvarado L."/>
            <person name="Arachchi H.M."/>
            <person name="Berlin A.M."/>
            <person name="Chapman S.B."/>
            <person name="Gainer-Dewar J."/>
            <person name="Goldberg J."/>
            <person name="Griggs A."/>
            <person name="Gujja S."/>
            <person name="Hansen M."/>
            <person name="Howarth C."/>
            <person name="Imamovic A."/>
            <person name="Ireland A."/>
            <person name="Larimer J."/>
            <person name="McCowan C."/>
            <person name="Murphy C."/>
            <person name="Pearson M."/>
            <person name="Poon T.W."/>
            <person name="Priest M."/>
            <person name="Roberts A."/>
            <person name="Saif S."/>
            <person name="Shea T."/>
            <person name="Sisk P."/>
            <person name="Sykes S."/>
            <person name="Wortman J."/>
            <person name="Nusbaum C."/>
            <person name="Birren B."/>
        </authorList>
    </citation>
    <scope>NUCLEOTIDE SEQUENCE [LARGE SCALE GENOMIC DNA]</scope>
    <source>
        <strain evidence="3">CM1001059</strain>
    </source>
</reference>
<evidence type="ECO:0000313" key="2">
    <source>
        <dbReference type="EnsemblMetazoa" id="AMEC009239-PA"/>
    </source>
</evidence>
<feature type="compositionally biased region" description="Polar residues" evidence="1">
    <location>
        <begin position="10"/>
        <end position="21"/>
    </location>
</feature>
<sequence>MRWRDRSALCHQQASSTQSNAKHAHQAFHAALGTRALWKVSPPPPFDRTSFERAVRGTDGARDDTIFRLNLVTLWKQFRAGEADGATAKKQERRLQRCTATVAAVLIMPPYDIPEASGFKADGGHRTTGTE</sequence>